<dbReference type="EMBL" id="KZ293707">
    <property type="protein sequence ID" value="PBK83388.1"/>
    <property type="molecule type" value="Genomic_DNA"/>
</dbReference>
<keyword evidence="2" id="KW-1185">Reference proteome</keyword>
<dbReference type="InParanoid" id="A0A2H3CY19"/>
<accession>A0A2H3CY19</accession>
<evidence type="ECO:0000313" key="2">
    <source>
        <dbReference type="Proteomes" id="UP000217790"/>
    </source>
</evidence>
<proteinExistence type="predicted"/>
<evidence type="ECO:0000313" key="1">
    <source>
        <dbReference type="EMBL" id="PBK83388.1"/>
    </source>
</evidence>
<dbReference type="Proteomes" id="UP000217790">
    <property type="component" value="Unassembled WGS sequence"/>
</dbReference>
<dbReference type="OrthoDB" id="1877767at2759"/>
<sequence>MSLCPGYYQVTQFGPNDDYEEEEEEIFYVTLELRNVEPSLIPSCDSYHLVAWIPRHHFYDWLGRCSRLGTRRCWVRSCCSLNMNTQYPTWRTHGSESASEKCDSKRRAKPKPKLTLAHLYWIALLRNSHLYHAGAGRERWRLSLRITDARLSTKYRTLELLLVPSTTAQESSLHL</sequence>
<name>A0A2H3CY19_ARMGA</name>
<organism evidence="1 2">
    <name type="scientific">Armillaria gallica</name>
    <name type="common">Bulbous honey fungus</name>
    <name type="synonym">Armillaria bulbosa</name>
    <dbReference type="NCBI Taxonomy" id="47427"/>
    <lineage>
        <taxon>Eukaryota</taxon>
        <taxon>Fungi</taxon>
        <taxon>Dikarya</taxon>
        <taxon>Basidiomycota</taxon>
        <taxon>Agaricomycotina</taxon>
        <taxon>Agaricomycetes</taxon>
        <taxon>Agaricomycetidae</taxon>
        <taxon>Agaricales</taxon>
        <taxon>Marasmiineae</taxon>
        <taxon>Physalacriaceae</taxon>
        <taxon>Armillaria</taxon>
    </lineage>
</organism>
<dbReference type="AlphaFoldDB" id="A0A2H3CY19"/>
<protein>
    <submittedName>
        <fullName evidence="1">Uncharacterized protein</fullName>
    </submittedName>
</protein>
<reference evidence="2" key="1">
    <citation type="journal article" date="2017" name="Nat. Ecol. Evol.">
        <title>Genome expansion and lineage-specific genetic innovations in the forest pathogenic fungi Armillaria.</title>
        <authorList>
            <person name="Sipos G."/>
            <person name="Prasanna A.N."/>
            <person name="Walter M.C."/>
            <person name="O'Connor E."/>
            <person name="Balint B."/>
            <person name="Krizsan K."/>
            <person name="Kiss B."/>
            <person name="Hess J."/>
            <person name="Varga T."/>
            <person name="Slot J."/>
            <person name="Riley R."/>
            <person name="Boka B."/>
            <person name="Rigling D."/>
            <person name="Barry K."/>
            <person name="Lee J."/>
            <person name="Mihaltcheva S."/>
            <person name="LaButti K."/>
            <person name="Lipzen A."/>
            <person name="Waldron R."/>
            <person name="Moloney N.M."/>
            <person name="Sperisen C."/>
            <person name="Kredics L."/>
            <person name="Vagvoelgyi C."/>
            <person name="Patrignani A."/>
            <person name="Fitzpatrick D."/>
            <person name="Nagy I."/>
            <person name="Doyle S."/>
            <person name="Anderson J.B."/>
            <person name="Grigoriev I.V."/>
            <person name="Gueldener U."/>
            <person name="Muensterkoetter M."/>
            <person name="Nagy L.G."/>
        </authorList>
    </citation>
    <scope>NUCLEOTIDE SEQUENCE [LARGE SCALE GENOMIC DNA]</scope>
    <source>
        <strain evidence="2">Ar21-2</strain>
    </source>
</reference>
<dbReference type="STRING" id="47427.A0A2H3CY19"/>
<gene>
    <name evidence="1" type="ORF">ARMGADRAFT_675996</name>
</gene>